<accession>A0A917JDS7</accession>
<dbReference type="SUPFAM" id="SSF51695">
    <property type="entry name" value="PLC-like phosphodiesterases"/>
    <property type="match status" value="1"/>
</dbReference>
<reference evidence="2" key="2">
    <citation type="submission" date="2020-09" db="EMBL/GenBank/DDBJ databases">
        <authorList>
            <person name="Sun Q."/>
            <person name="Sedlacek I."/>
        </authorList>
    </citation>
    <scope>NUCLEOTIDE SEQUENCE</scope>
    <source>
        <strain evidence="2">CCM 8711</strain>
    </source>
</reference>
<gene>
    <name evidence="2" type="primary">glpQ</name>
    <name evidence="2" type="ORF">GCM10011425_39190</name>
</gene>
<dbReference type="InterPro" id="IPR030395">
    <property type="entry name" value="GP_PDE_dom"/>
</dbReference>
<comment type="caution">
    <text evidence="2">The sequence shown here is derived from an EMBL/GenBank/DDBJ whole genome shotgun (WGS) entry which is preliminary data.</text>
</comment>
<dbReference type="GO" id="GO:0006629">
    <property type="term" value="P:lipid metabolic process"/>
    <property type="evidence" value="ECO:0007669"/>
    <property type="project" value="InterPro"/>
</dbReference>
<feature type="domain" description="GP-PDE" evidence="1">
    <location>
        <begin position="4"/>
        <end position="240"/>
    </location>
</feature>
<evidence type="ECO:0000313" key="2">
    <source>
        <dbReference type="EMBL" id="GGI52707.1"/>
    </source>
</evidence>
<dbReference type="PANTHER" id="PTHR46211:SF1">
    <property type="entry name" value="GLYCEROPHOSPHODIESTER PHOSPHODIESTERASE, CYTOPLASMIC"/>
    <property type="match status" value="1"/>
</dbReference>
<keyword evidence="3" id="KW-1185">Reference proteome</keyword>
<dbReference type="GO" id="GO:0008081">
    <property type="term" value="F:phosphoric diester hydrolase activity"/>
    <property type="evidence" value="ECO:0007669"/>
    <property type="project" value="InterPro"/>
</dbReference>
<dbReference type="Proteomes" id="UP000662074">
    <property type="component" value="Unassembled WGS sequence"/>
</dbReference>
<proteinExistence type="predicted"/>
<sequence length="252" mass="27747">MPKQGLCAHRGGFESTPENTVPGFEEAIKYGAQMIEFDIQFTKDSALVIMHDGTVDRTTNGRGAVADMTLNEIRKLDAGIKKGSKFASTKVPTLDETLALMPKNVWLNCHLKGGSKLGAAVALVIQKTNRMHQAFLTCEEDAAQGARAACPAILICNADSRYRANVPQYVAATIKNKANFIQLLVLKPGEDRTEQIALLKKNNIRINYFEAQKPEMLEDLFKSGVDFILTNDLPHFVTEAKRLGIAPVQPIY</sequence>
<organism evidence="2 3">
    <name type="scientific">Mucilaginibacter galii</name>
    <dbReference type="NCBI Taxonomy" id="2005073"/>
    <lineage>
        <taxon>Bacteria</taxon>
        <taxon>Pseudomonadati</taxon>
        <taxon>Bacteroidota</taxon>
        <taxon>Sphingobacteriia</taxon>
        <taxon>Sphingobacteriales</taxon>
        <taxon>Sphingobacteriaceae</taxon>
        <taxon>Mucilaginibacter</taxon>
    </lineage>
</organism>
<dbReference type="PANTHER" id="PTHR46211">
    <property type="entry name" value="GLYCEROPHOSPHORYL DIESTER PHOSPHODIESTERASE"/>
    <property type="match status" value="1"/>
</dbReference>
<protein>
    <submittedName>
        <fullName evidence="2">Glycerophosphoryl diester phosphodiesterase</fullName>
    </submittedName>
</protein>
<dbReference type="PROSITE" id="PS51704">
    <property type="entry name" value="GP_PDE"/>
    <property type="match status" value="1"/>
</dbReference>
<dbReference type="AlphaFoldDB" id="A0A917JDS7"/>
<evidence type="ECO:0000259" key="1">
    <source>
        <dbReference type="PROSITE" id="PS51704"/>
    </source>
</evidence>
<dbReference type="Gene3D" id="3.20.20.190">
    <property type="entry name" value="Phosphatidylinositol (PI) phosphodiesterase"/>
    <property type="match status" value="1"/>
</dbReference>
<evidence type="ECO:0000313" key="3">
    <source>
        <dbReference type="Proteomes" id="UP000662074"/>
    </source>
</evidence>
<dbReference type="InterPro" id="IPR017946">
    <property type="entry name" value="PLC-like_Pdiesterase_TIM-brl"/>
</dbReference>
<name>A0A917JDS7_9SPHI</name>
<dbReference type="Pfam" id="PF03009">
    <property type="entry name" value="GDPD"/>
    <property type="match status" value="1"/>
</dbReference>
<dbReference type="EMBL" id="BMDO01000016">
    <property type="protein sequence ID" value="GGI52707.1"/>
    <property type="molecule type" value="Genomic_DNA"/>
</dbReference>
<reference evidence="2" key="1">
    <citation type="journal article" date="2014" name="Int. J. Syst. Evol. Microbiol.">
        <title>Complete genome sequence of Corynebacterium casei LMG S-19264T (=DSM 44701T), isolated from a smear-ripened cheese.</title>
        <authorList>
            <consortium name="US DOE Joint Genome Institute (JGI-PGF)"/>
            <person name="Walter F."/>
            <person name="Albersmeier A."/>
            <person name="Kalinowski J."/>
            <person name="Ruckert C."/>
        </authorList>
    </citation>
    <scope>NUCLEOTIDE SEQUENCE</scope>
    <source>
        <strain evidence="2">CCM 8711</strain>
    </source>
</reference>